<evidence type="ECO:0000256" key="3">
    <source>
        <dbReference type="PIRSR" id="PIRSR016184-1"/>
    </source>
</evidence>
<evidence type="ECO:0000256" key="1">
    <source>
        <dbReference type="ARBA" id="ARBA00008270"/>
    </source>
</evidence>
<dbReference type="PIRSF" id="PIRSF016184">
    <property type="entry name" value="PhzC_PhzF"/>
    <property type="match status" value="1"/>
</dbReference>
<gene>
    <name evidence="4" type="ORF">GV827_05145</name>
</gene>
<dbReference type="GO" id="GO:0005737">
    <property type="term" value="C:cytoplasm"/>
    <property type="evidence" value="ECO:0007669"/>
    <property type="project" value="TreeGrafter"/>
</dbReference>
<dbReference type="PANTHER" id="PTHR13774:SF39">
    <property type="entry name" value="BIOSYNTHESIS PROTEIN, PUTATIVE-RELATED"/>
    <property type="match status" value="1"/>
</dbReference>
<feature type="active site" evidence="3">
    <location>
        <position position="44"/>
    </location>
</feature>
<evidence type="ECO:0000313" key="4">
    <source>
        <dbReference type="EMBL" id="NEK21786.1"/>
    </source>
</evidence>
<keyword evidence="5" id="KW-1185">Reference proteome</keyword>
<reference evidence="4 5" key="1">
    <citation type="submission" date="2020-01" db="EMBL/GenBank/DDBJ databases">
        <title>Sulfitobacter sediminilitoris sp. nov., isolated from a tidal flat.</title>
        <authorList>
            <person name="Park S."/>
            <person name="Yoon J.-H."/>
        </authorList>
    </citation>
    <scope>NUCLEOTIDE SEQUENCE [LARGE SCALE GENOMIC DNA]</scope>
    <source>
        <strain evidence="4 5">JBTF-M27</strain>
    </source>
</reference>
<dbReference type="NCBIfam" id="TIGR00654">
    <property type="entry name" value="PhzF_family"/>
    <property type="match status" value="1"/>
</dbReference>
<comment type="caution">
    <text evidence="4">The sequence shown here is derived from an EMBL/GenBank/DDBJ whole genome shotgun (WGS) entry which is preliminary data.</text>
</comment>
<evidence type="ECO:0000313" key="5">
    <source>
        <dbReference type="Proteomes" id="UP000468591"/>
    </source>
</evidence>
<comment type="similarity">
    <text evidence="1">Belongs to the PhzF family.</text>
</comment>
<dbReference type="AlphaFoldDB" id="A0A6P0C9K7"/>
<dbReference type="RefSeq" id="WP_164352614.1">
    <property type="nucleotide sequence ID" value="NZ_JAABNT010000002.1"/>
</dbReference>
<dbReference type="PANTHER" id="PTHR13774">
    <property type="entry name" value="PHENAZINE BIOSYNTHESIS PROTEIN"/>
    <property type="match status" value="1"/>
</dbReference>
<dbReference type="GO" id="GO:0016853">
    <property type="term" value="F:isomerase activity"/>
    <property type="evidence" value="ECO:0007669"/>
    <property type="project" value="UniProtKB-KW"/>
</dbReference>
<dbReference type="InterPro" id="IPR003719">
    <property type="entry name" value="Phenazine_PhzF-like"/>
</dbReference>
<name>A0A6P0C9K7_9RHOB</name>
<dbReference type="Gene3D" id="3.10.310.10">
    <property type="entry name" value="Diaminopimelate Epimerase, Chain A, domain 1"/>
    <property type="match status" value="2"/>
</dbReference>
<dbReference type="Proteomes" id="UP000468591">
    <property type="component" value="Unassembled WGS sequence"/>
</dbReference>
<protein>
    <submittedName>
        <fullName evidence="4">PhzF family phenazine biosynthesis isomerase</fullName>
    </submittedName>
</protein>
<evidence type="ECO:0000256" key="2">
    <source>
        <dbReference type="ARBA" id="ARBA00023235"/>
    </source>
</evidence>
<proteinExistence type="inferred from homology"/>
<accession>A0A6P0C9K7</accession>
<sequence length="278" mass="29389">MTPIRISSFSQGDTGGNPAGVVITDTLPPASEMQEIAADLGYSETAFAAPDGDRWRVRYYAPVGEVAFCGHATIALGAALGAQEGAGRFDLDLRDDQISVEAMQRDGRWHAALQSPQTWSEPMADDLLYALLDAFDLSEDDLDPALRPTLAFGGVRHGILTLKDRTRLAQMAYPFESMRQLMALHDLVTVSLIYIDTPRAFVARNAFASGGVVEDPATGAAAAALAGALVDADWNGLRAGGTFTIAQGEDMGMPSSLTVEATGKPGASVRVSGAVRRM</sequence>
<dbReference type="SUPFAM" id="SSF54506">
    <property type="entry name" value="Diaminopimelate epimerase-like"/>
    <property type="match status" value="1"/>
</dbReference>
<dbReference type="EMBL" id="JAABNT010000002">
    <property type="protein sequence ID" value="NEK21786.1"/>
    <property type="molecule type" value="Genomic_DNA"/>
</dbReference>
<keyword evidence="2 4" id="KW-0413">Isomerase</keyword>
<organism evidence="4 5">
    <name type="scientific">Sulfitobacter sediminilitoris</name>
    <dbReference type="NCBI Taxonomy" id="2698830"/>
    <lineage>
        <taxon>Bacteria</taxon>
        <taxon>Pseudomonadati</taxon>
        <taxon>Pseudomonadota</taxon>
        <taxon>Alphaproteobacteria</taxon>
        <taxon>Rhodobacterales</taxon>
        <taxon>Roseobacteraceae</taxon>
        <taxon>Sulfitobacter</taxon>
    </lineage>
</organism>
<dbReference type="Pfam" id="PF02567">
    <property type="entry name" value="PhzC-PhzF"/>
    <property type="match status" value="1"/>
</dbReference>